<dbReference type="PANTHER" id="PTHR38684">
    <property type="entry name" value="PROTEIN AMPE"/>
    <property type="match status" value="1"/>
</dbReference>
<gene>
    <name evidence="2" type="ORF">DX912_07200</name>
</gene>
<dbReference type="PANTHER" id="PTHR38684:SF1">
    <property type="entry name" value="PROTEIN AMPE"/>
    <property type="match status" value="1"/>
</dbReference>
<protein>
    <recommendedName>
        <fullName evidence="4">Beta-lactamase induction protein</fullName>
    </recommendedName>
</protein>
<accession>A0A3D8VE96</accession>
<evidence type="ECO:0000313" key="3">
    <source>
        <dbReference type="Proteomes" id="UP000256829"/>
    </source>
</evidence>
<organism evidence="2 3">
    <name type="scientific">Lysobacter soli</name>
    <dbReference type="NCBI Taxonomy" id="453783"/>
    <lineage>
        <taxon>Bacteria</taxon>
        <taxon>Pseudomonadati</taxon>
        <taxon>Pseudomonadota</taxon>
        <taxon>Gammaproteobacteria</taxon>
        <taxon>Lysobacterales</taxon>
        <taxon>Lysobacteraceae</taxon>
        <taxon>Lysobacter</taxon>
    </lineage>
</organism>
<feature type="transmembrane region" description="Helical" evidence="1">
    <location>
        <begin position="148"/>
        <end position="168"/>
    </location>
</feature>
<evidence type="ECO:0000313" key="2">
    <source>
        <dbReference type="EMBL" id="RDY67706.1"/>
    </source>
</evidence>
<evidence type="ECO:0000256" key="1">
    <source>
        <dbReference type="SAM" id="Phobius"/>
    </source>
</evidence>
<dbReference type="RefSeq" id="WP_115841829.1">
    <property type="nucleotide sequence ID" value="NZ_CP183976.1"/>
</dbReference>
<feature type="transmembrane region" description="Helical" evidence="1">
    <location>
        <begin position="293"/>
        <end position="314"/>
    </location>
</feature>
<keyword evidence="3" id="KW-1185">Reference proteome</keyword>
<keyword evidence="1" id="KW-1133">Transmembrane helix</keyword>
<dbReference type="GO" id="GO:0005886">
    <property type="term" value="C:plasma membrane"/>
    <property type="evidence" value="ECO:0007669"/>
    <property type="project" value="TreeGrafter"/>
</dbReference>
<proteinExistence type="predicted"/>
<evidence type="ECO:0008006" key="4">
    <source>
        <dbReference type="Google" id="ProtNLM"/>
    </source>
</evidence>
<dbReference type="GO" id="GO:0046677">
    <property type="term" value="P:response to antibiotic"/>
    <property type="evidence" value="ECO:0007669"/>
    <property type="project" value="TreeGrafter"/>
</dbReference>
<feature type="transmembrane region" description="Helical" evidence="1">
    <location>
        <begin position="75"/>
        <end position="93"/>
    </location>
</feature>
<keyword evidence="1" id="KW-0812">Transmembrane</keyword>
<dbReference type="AlphaFoldDB" id="A0A3D8VE96"/>
<dbReference type="Proteomes" id="UP000256829">
    <property type="component" value="Unassembled WGS sequence"/>
</dbReference>
<name>A0A3D8VE96_9GAMM</name>
<keyword evidence="1" id="KW-0472">Membrane</keyword>
<dbReference type="EMBL" id="QTJR01000004">
    <property type="protein sequence ID" value="RDY67706.1"/>
    <property type="molecule type" value="Genomic_DNA"/>
</dbReference>
<comment type="caution">
    <text evidence="2">The sequence shown here is derived from an EMBL/GenBank/DDBJ whole genome shotgun (WGS) entry which is preliminary data.</text>
</comment>
<dbReference type="InterPro" id="IPR052966">
    <property type="entry name" value="Beta-lactamase_Reg"/>
</dbReference>
<sequence>MSATLIAVVVALVLGHMAPSLAASVRQYGWYRDWLRWLDSRFPEGSFWRGRWGLVLALAPISLLVTLFQLALLDTFFGLASLIFGVAVLFYAWGPRDLDVDVDAVTNAPDPVARRTAAMRLWPEGGMPAVLDGGSLVEAVFRNAQHRWFGVLFWFLLLGPFGALLYRLTAISAEGEAASALPNETREGARYLFAILDWPVAQLMTLSLALVGNFDTVLGAWRDAGGASFDVRRPFLGAVARASVKCELADEAADYDDVATGVEAGDAGLAPTPPPISATFSGEVPELRDAMSLVWRSLLVWLAVLALFVIAGWVS</sequence>
<feature type="transmembrane region" description="Helical" evidence="1">
    <location>
        <begin position="46"/>
        <end position="68"/>
    </location>
</feature>
<feature type="transmembrane region" description="Helical" evidence="1">
    <location>
        <begin position="189"/>
        <end position="211"/>
    </location>
</feature>
<reference evidence="2 3" key="1">
    <citation type="submission" date="2018-08" db="EMBL/GenBank/DDBJ databases">
        <title>Lysobacter soli KCTC 22011, whole genome shotgun sequence.</title>
        <authorList>
            <person name="Zhang X."/>
            <person name="Feng G."/>
            <person name="Zhu H."/>
        </authorList>
    </citation>
    <scope>NUCLEOTIDE SEQUENCE [LARGE SCALE GENOMIC DNA]</scope>
    <source>
        <strain evidence="2 3">KCTC 22011</strain>
    </source>
</reference>